<name>A0A0C2ERY3_9PEZI</name>
<feature type="region of interest" description="Disordered" evidence="1">
    <location>
        <begin position="136"/>
        <end position="156"/>
    </location>
</feature>
<evidence type="ECO:0000256" key="1">
    <source>
        <dbReference type="SAM" id="MobiDB-lite"/>
    </source>
</evidence>
<dbReference type="RefSeq" id="XP_040617119.1">
    <property type="nucleotide sequence ID" value="XM_040766092.1"/>
</dbReference>
<dbReference type="AlphaFoldDB" id="A0A0C2ERY3"/>
<dbReference type="VEuPathDB" id="FungiDB:SPBR_07838"/>
<dbReference type="Proteomes" id="UP000031575">
    <property type="component" value="Unassembled WGS sequence"/>
</dbReference>
<feature type="compositionally biased region" description="Polar residues" evidence="1">
    <location>
        <begin position="69"/>
        <end position="80"/>
    </location>
</feature>
<dbReference type="OrthoDB" id="27237at2759"/>
<protein>
    <submittedName>
        <fullName evidence="2">Uncharacterized protein</fullName>
    </submittedName>
</protein>
<feature type="region of interest" description="Disordered" evidence="1">
    <location>
        <begin position="63"/>
        <end position="97"/>
    </location>
</feature>
<dbReference type="HOGENOM" id="CLU_1441921_0_0_1"/>
<feature type="compositionally biased region" description="Basic and acidic residues" evidence="1">
    <location>
        <begin position="81"/>
        <end position="91"/>
    </location>
</feature>
<accession>A0A0C2ERY3</accession>
<gene>
    <name evidence="2" type="ORF">SPBR_07838</name>
</gene>
<evidence type="ECO:0000313" key="3">
    <source>
        <dbReference type="Proteomes" id="UP000031575"/>
    </source>
</evidence>
<comment type="caution">
    <text evidence="2">The sequence shown here is derived from an EMBL/GenBank/DDBJ whole genome shotgun (WGS) entry which is preliminary data.</text>
</comment>
<organism evidence="2 3">
    <name type="scientific">Sporothrix brasiliensis 5110</name>
    <dbReference type="NCBI Taxonomy" id="1398154"/>
    <lineage>
        <taxon>Eukaryota</taxon>
        <taxon>Fungi</taxon>
        <taxon>Dikarya</taxon>
        <taxon>Ascomycota</taxon>
        <taxon>Pezizomycotina</taxon>
        <taxon>Sordariomycetes</taxon>
        <taxon>Sordariomycetidae</taxon>
        <taxon>Ophiostomatales</taxon>
        <taxon>Ophiostomataceae</taxon>
        <taxon>Sporothrix</taxon>
    </lineage>
</organism>
<reference evidence="2 3" key="1">
    <citation type="journal article" date="2014" name="BMC Genomics">
        <title>Comparative genomics of the major fungal agents of human and animal Sporotrichosis: Sporothrix schenckii and Sporothrix brasiliensis.</title>
        <authorList>
            <person name="Teixeira M.M."/>
            <person name="de Almeida L.G."/>
            <person name="Kubitschek-Barreira P."/>
            <person name="Alves F.L."/>
            <person name="Kioshima E.S."/>
            <person name="Abadio A.K."/>
            <person name="Fernandes L."/>
            <person name="Derengowski L.S."/>
            <person name="Ferreira K.S."/>
            <person name="Souza R.C."/>
            <person name="Ruiz J.C."/>
            <person name="de Andrade N.C."/>
            <person name="Paes H.C."/>
            <person name="Nicola A.M."/>
            <person name="Albuquerque P."/>
            <person name="Gerber A.L."/>
            <person name="Martins V.P."/>
            <person name="Peconick L.D."/>
            <person name="Neto A.V."/>
            <person name="Chaucanez C.B."/>
            <person name="Silva P.A."/>
            <person name="Cunha O.L."/>
            <person name="de Oliveira F.F."/>
            <person name="dos Santos T.C."/>
            <person name="Barros A.L."/>
            <person name="Soares M.A."/>
            <person name="de Oliveira L.M."/>
            <person name="Marini M.M."/>
            <person name="Villalobos-Duno H."/>
            <person name="Cunha M.M."/>
            <person name="de Hoog S."/>
            <person name="da Silveira J.F."/>
            <person name="Henrissat B."/>
            <person name="Nino-Vega G.A."/>
            <person name="Cisalpino P.S."/>
            <person name="Mora-Montes H.M."/>
            <person name="Almeida S.R."/>
            <person name="Stajich J.E."/>
            <person name="Lopes-Bezerra L.M."/>
            <person name="Vasconcelos A.T."/>
            <person name="Felipe M.S."/>
        </authorList>
    </citation>
    <scope>NUCLEOTIDE SEQUENCE [LARGE SCALE GENOMIC DNA]</scope>
    <source>
        <strain evidence="2 3">5110</strain>
    </source>
</reference>
<dbReference type="EMBL" id="AWTV01000009">
    <property type="protein sequence ID" value="KIH89109.1"/>
    <property type="molecule type" value="Genomic_DNA"/>
</dbReference>
<dbReference type="GeneID" id="63681013"/>
<proteinExistence type="predicted"/>
<feature type="compositionally biased region" description="Acidic residues" evidence="1">
    <location>
        <begin position="146"/>
        <end position="156"/>
    </location>
</feature>
<evidence type="ECO:0000313" key="2">
    <source>
        <dbReference type="EMBL" id="KIH89109.1"/>
    </source>
</evidence>
<sequence length="188" mass="20972">MAAALETSNSRVVREVRLVLEDLAEEGDYRPVLPSNEEIRAWKNVDRESDEAWLNIKFEDFERELGGSRQEQPTSPPTTKHTTERGPERDGAAGFGDAQLQTDLRRVVSQFHSFVNDDAAGIDGAVVDNMNIDDEDDTVNDMSGESSDEGEDGVTFDEMDFSRQLRILGMVSMEMKTSQDSLPSLKPN</sequence>
<keyword evidence="3" id="KW-1185">Reference proteome</keyword>